<evidence type="ECO:0000313" key="2">
    <source>
        <dbReference type="Proteomes" id="UP000789831"/>
    </source>
</evidence>
<dbReference type="Proteomes" id="UP000789831">
    <property type="component" value="Unassembled WGS sequence"/>
</dbReference>
<keyword evidence="2" id="KW-1185">Reference proteome</keyword>
<sequence length="84" mass="9733">MTSNNSSTLKTKKIRVIAGSYERILYGIDAKWIKSNIEMFRNAASLYLKRLSTGARPKFPTLETTIYDWVKKLRQEQKVVTCTM</sequence>
<dbReference type="AlphaFoldDB" id="A0A9N9H713"/>
<reference evidence="1" key="1">
    <citation type="submission" date="2021-06" db="EMBL/GenBank/DDBJ databases">
        <authorList>
            <person name="Kallberg Y."/>
            <person name="Tangrot J."/>
            <person name="Rosling A."/>
        </authorList>
    </citation>
    <scope>NUCLEOTIDE SEQUENCE</scope>
    <source>
        <strain evidence="1">MT106</strain>
    </source>
</reference>
<proteinExistence type="predicted"/>
<feature type="non-terminal residue" evidence="1">
    <location>
        <position position="84"/>
    </location>
</feature>
<dbReference type="OrthoDB" id="2396059at2759"/>
<accession>A0A9N9H713</accession>
<dbReference type="EMBL" id="CAJVPL010004851">
    <property type="protein sequence ID" value="CAG8651981.1"/>
    <property type="molecule type" value="Genomic_DNA"/>
</dbReference>
<organism evidence="1 2">
    <name type="scientific">Ambispora gerdemannii</name>
    <dbReference type="NCBI Taxonomy" id="144530"/>
    <lineage>
        <taxon>Eukaryota</taxon>
        <taxon>Fungi</taxon>
        <taxon>Fungi incertae sedis</taxon>
        <taxon>Mucoromycota</taxon>
        <taxon>Glomeromycotina</taxon>
        <taxon>Glomeromycetes</taxon>
        <taxon>Archaeosporales</taxon>
        <taxon>Ambisporaceae</taxon>
        <taxon>Ambispora</taxon>
    </lineage>
</organism>
<comment type="caution">
    <text evidence="1">The sequence shown here is derived from an EMBL/GenBank/DDBJ whole genome shotgun (WGS) entry which is preliminary data.</text>
</comment>
<gene>
    <name evidence="1" type="ORF">AGERDE_LOCUS11443</name>
</gene>
<evidence type="ECO:0000313" key="1">
    <source>
        <dbReference type="EMBL" id="CAG8651981.1"/>
    </source>
</evidence>
<protein>
    <submittedName>
        <fullName evidence="1">727_t:CDS:1</fullName>
    </submittedName>
</protein>
<name>A0A9N9H713_9GLOM</name>